<organism evidence="1 2">
    <name type="scientific">Glossina austeni</name>
    <name type="common">Savannah tsetse fly</name>
    <dbReference type="NCBI Taxonomy" id="7395"/>
    <lineage>
        <taxon>Eukaryota</taxon>
        <taxon>Metazoa</taxon>
        <taxon>Ecdysozoa</taxon>
        <taxon>Arthropoda</taxon>
        <taxon>Hexapoda</taxon>
        <taxon>Insecta</taxon>
        <taxon>Pterygota</taxon>
        <taxon>Neoptera</taxon>
        <taxon>Endopterygota</taxon>
        <taxon>Diptera</taxon>
        <taxon>Brachycera</taxon>
        <taxon>Muscomorpha</taxon>
        <taxon>Hippoboscoidea</taxon>
        <taxon>Glossinidae</taxon>
        <taxon>Glossina</taxon>
    </lineage>
</organism>
<dbReference type="Proteomes" id="UP000078200">
    <property type="component" value="Unassembled WGS sequence"/>
</dbReference>
<protein>
    <submittedName>
        <fullName evidence="1">Uncharacterized protein</fullName>
    </submittedName>
</protein>
<name>A0A1A9V9P1_GLOAU</name>
<dbReference type="VEuPathDB" id="VectorBase:GAUT030279"/>
<proteinExistence type="predicted"/>
<reference evidence="1" key="1">
    <citation type="submission" date="2020-05" db="UniProtKB">
        <authorList>
            <consortium name="EnsemblMetazoa"/>
        </authorList>
    </citation>
    <scope>IDENTIFICATION</scope>
    <source>
        <strain evidence="1">TTRI</strain>
    </source>
</reference>
<accession>A0A1A9V9P1</accession>
<sequence length="107" mass="12409">MHFNDDMKSSGWFALYKKPALFSHVVDFAIFGNDFQIELNLLVINFVNNKCRNGGRLILALCLKRSDTRIKDIKNSKERNNEIIKVPTMQLITGHIPYKDLKLKVQD</sequence>
<evidence type="ECO:0000313" key="2">
    <source>
        <dbReference type="Proteomes" id="UP000078200"/>
    </source>
</evidence>
<dbReference type="AlphaFoldDB" id="A0A1A9V9P1"/>
<evidence type="ECO:0000313" key="1">
    <source>
        <dbReference type="EnsemblMetazoa" id="GAUT030279-PA"/>
    </source>
</evidence>
<keyword evidence="2" id="KW-1185">Reference proteome</keyword>
<dbReference type="EnsemblMetazoa" id="GAUT030279-RA">
    <property type="protein sequence ID" value="GAUT030279-PA"/>
    <property type="gene ID" value="GAUT030279"/>
</dbReference>